<feature type="transmembrane region" description="Helical" evidence="8">
    <location>
        <begin position="403"/>
        <end position="427"/>
    </location>
</feature>
<keyword evidence="3 9" id="KW-0808">Transferase</keyword>
<protein>
    <submittedName>
        <fullName evidence="9">Alpha 1,6 mannopyranosyltransferase</fullName>
    </submittedName>
</protein>
<evidence type="ECO:0000256" key="1">
    <source>
        <dbReference type="ARBA" id="ARBA00004141"/>
    </source>
</evidence>
<feature type="transmembrane region" description="Helical" evidence="8">
    <location>
        <begin position="359"/>
        <end position="391"/>
    </location>
</feature>
<evidence type="ECO:0000313" key="9">
    <source>
        <dbReference type="EMBL" id="BAU95913.1"/>
    </source>
</evidence>
<dbReference type="GO" id="GO:0016020">
    <property type="term" value="C:membrane"/>
    <property type="evidence" value="ECO:0007669"/>
    <property type="project" value="UniProtKB-SubCell"/>
</dbReference>
<keyword evidence="6 8" id="KW-0472">Membrane</keyword>
<comment type="similarity">
    <text evidence="7">Belongs to the MptA/B family.</text>
</comment>
<keyword evidence="2" id="KW-0328">Glycosyltransferase</keyword>
<dbReference type="NCBIfam" id="NF038066">
    <property type="entry name" value="MptB"/>
    <property type="match status" value="1"/>
</dbReference>
<feature type="transmembrane region" description="Helical" evidence="8">
    <location>
        <begin position="278"/>
        <end position="298"/>
    </location>
</feature>
<evidence type="ECO:0000256" key="5">
    <source>
        <dbReference type="ARBA" id="ARBA00022989"/>
    </source>
</evidence>
<evidence type="ECO:0000256" key="2">
    <source>
        <dbReference type="ARBA" id="ARBA00022676"/>
    </source>
</evidence>
<feature type="transmembrane region" description="Helical" evidence="8">
    <location>
        <begin position="190"/>
        <end position="212"/>
    </location>
</feature>
<dbReference type="KEGG" id="csur:N24_1651"/>
<feature type="transmembrane region" description="Helical" evidence="8">
    <location>
        <begin position="541"/>
        <end position="559"/>
    </location>
</feature>
<feature type="transmembrane region" description="Helical" evidence="8">
    <location>
        <begin position="310"/>
        <end position="339"/>
    </location>
</feature>
<feature type="transmembrane region" description="Helical" evidence="8">
    <location>
        <begin position="100"/>
        <end position="125"/>
    </location>
</feature>
<feature type="transmembrane region" description="Helical" evidence="8">
    <location>
        <begin position="571"/>
        <end position="592"/>
    </location>
</feature>
<comment type="subcellular location">
    <subcellularLocation>
        <location evidence="1">Membrane</location>
        <topology evidence="1">Multi-pass membrane protein</topology>
    </subcellularLocation>
</comment>
<dbReference type="EMBL" id="AP017369">
    <property type="protein sequence ID" value="BAU95913.1"/>
    <property type="molecule type" value="Genomic_DNA"/>
</dbReference>
<accession>A0A160PS01</accession>
<keyword evidence="5 8" id="KW-1133">Transmembrane helix</keyword>
<gene>
    <name evidence="9" type="primary">mptB</name>
    <name evidence="9" type="ORF">N24_1651</name>
</gene>
<evidence type="ECO:0000256" key="3">
    <source>
        <dbReference type="ARBA" id="ARBA00022679"/>
    </source>
</evidence>
<organism evidence="9 10">
    <name type="scientific">Corynebacterium suranareeae</name>
    <dbReference type="NCBI Taxonomy" id="2506452"/>
    <lineage>
        <taxon>Bacteria</taxon>
        <taxon>Bacillati</taxon>
        <taxon>Actinomycetota</taxon>
        <taxon>Actinomycetes</taxon>
        <taxon>Mycobacteriales</taxon>
        <taxon>Corynebacteriaceae</taxon>
        <taxon>Corynebacterium</taxon>
    </lineage>
</organism>
<evidence type="ECO:0000256" key="4">
    <source>
        <dbReference type="ARBA" id="ARBA00022692"/>
    </source>
</evidence>
<evidence type="ECO:0000256" key="6">
    <source>
        <dbReference type="ARBA" id="ARBA00023136"/>
    </source>
</evidence>
<dbReference type="InterPro" id="IPR049829">
    <property type="entry name" value="MptA/B-like"/>
</dbReference>
<name>A0A160PS01_9CORY</name>
<feature type="transmembrane region" description="Helical" evidence="8">
    <location>
        <begin position="472"/>
        <end position="495"/>
    </location>
</feature>
<dbReference type="Pfam" id="PF26314">
    <property type="entry name" value="MptA_B_family"/>
    <property type="match status" value="1"/>
</dbReference>
<dbReference type="Proteomes" id="UP000218244">
    <property type="component" value="Chromosome"/>
</dbReference>
<keyword evidence="10" id="KW-1185">Reference proteome</keyword>
<proteinExistence type="inferred from homology"/>
<evidence type="ECO:0000313" key="10">
    <source>
        <dbReference type="Proteomes" id="UP000218244"/>
    </source>
</evidence>
<reference evidence="9 10" key="1">
    <citation type="submission" date="2016-02" db="EMBL/GenBank/DDBJ databases">
        <title>Corynebacterium glutamicum N24 whole genome sequencing project.</title>
        <authorList>
            <person name="Matsutani M."/>
            <person name="Nangtapong N."/>
            <person name="Yakushi T."/>
            <person name="Matsushita K."/>
        </authorList>
    </citation>
    <scope>NUCLEOTIDE SEQUENCE [LARGE SCALE GENOMIC DNA]</scope>
    <source>
        <strain evidence="9 10">N24</strain>
    </source>
</reference>
<evidence type="ECO:0000256" key="8">
    <source>
        <dbReference type="SAM" id="Phobius"/>
    </source>
</evidence>
<sequence length="601" mass="64790">MFRLWVRRMMRVTKDEQTQPNSSAPENQKWFSRAPRPLRQIFDTLPRIGTAGSRSATLHEEDQVPLSTTLLDVATGANSINERDFDAAGLEHEKIRRFAWLRFIGTMGALMIAFGALGAGALPVVNNPYVDFPGGNFMGRMLQTSSMVVLIGVGFLVLAWVLMAPLVGIPFKRSASRVSSVSLSMLRRTFGAWVAPIMLTAPLFTQDIYSYLAQGSVTAQGMDAYAGGPLELLGPDNHLARSVPFIWAQSPSPYGPVALSIAASISVITNDSIVGGVFAHRIASLLGVIAAGWAITMLARRCRVSEEASFYLGVLNPLLILHLIGGIHNESILLGFLLVGLELGLRGTDRIQLGLWGSAWSYIALSGVLITCAGLVKVTGFIGLGFVGMALARAFYAREHRHIVSLAIAALTQIALLVITVAVLSLLTGISLGWITGQGGAATIRSWMSMTTNIGVISGFIGMNLGLGDHTAAMLVVSRFVGVAVAAAFMVRMLFATYRGHIHAVGALGVSTFVMVILFPVVHPWYMLWAIVPLAPWANRLFFQLGVIAYSTAFSFFVLPRGLALPASTIFTIYSGAALGFTTLLLLGWWGFRRYTTFGLH</sequence>
<feature type="transmembrane region" description="Helical" evidence="8">
    <location>
        <begin position="502"/>
        <end position="521"/>
    </location>
</feature>
<evidence type="ECO:0000256" key="7">
    <source>
        <dbReference type="ARBA" id="ARBA00043987"/>
    </source>
</evidence>
<feature type="transmembrane region" description="Helical" evidence="8">
    <location>
        <begin position="145"/>
        <end position="169"/>
    </location>
</feature>
<dbReference type="GO" id="GO:0016757">
    <property type="term" value="F:glycosyltransferase activity"/>
    <property type="evidence" value="ECO:0007669"/>
    <property type="project" value="UniProtKB-KW"/>
</dbReference>
<keyword evidence="4 8" id="KW-0812">Transmembrane</keyword>
<dbReference type="AlphaFoldDB" id="A0A160PS01"/>